<proteinExistence type="predicted"/>
<dbReference type="RefSeq" id="WP_390621776.1">
    <property type="nucleotide sequence ID" value="NZ_SJPW01000003.1"/>
</dbReference>
<dbReference type="Proteomes" id="UP000318288">
    <property type="component" value="Unassembled WGS sequence"/>
</dbReference>
<dbReference type="InterPro" id="IPR002559">
    <property type="entry name" value="Transposase_11"/>
</dbReference>
<feature type="domain" description="Transposase IS4-like" evidence="1">
    <location>
        <begin position="2"/>
        <end position="127"/>
    </location>
</feature>
<organism evidence="2 3">
    <name type="scientific">Rubripirellula tenax</name>
    <dbReference type="NCBI Taxonomy" id="2528015"/>
    <lineage>
        <taxon>Bacteria</taxon>
        <taxon>Pseudomonadati</taxon>
        <taxon>Planctomycetota</taxon>
        <taxon>Planctomycetia</taxon>
        <taxon>Pirellulales</taxon>
        <taxon>Pirellulaceae</taxon>
        <taxon>Rubripirellula</taxon>
    </lineage>
</organism>
<dbReference type="PANTHER" id="PTHR30007:SF1">
    <property type="entry name" value="BLR1914 PROTEIN"/>
    <property type="match status" value="1"/>
</dbReference>
<dbReference type="PANTHER" id="PTHR30007">
    <property type="entry name" value="PHP DOMAIN PROTEIN"/>
    <property type="match status" value="1"/>
</dbReference>
<keyword evidence="3" id="KW-1185">Reference proteome</keyword>
<dbReference type="GO" id="GO:0006313">
    <property type="term" value="P:DNA transposition"/>
    <property type="evidence" value="ECO:0007669"/>
    <property type="project" value="InterPro"/>
</dbReference>
<dbReference type="Pfam" id="PF01609">
    <property type="entry name" value="DDE_Tnp_1"/>
    <property type="match status" value="1"/>
</dbReference>
<evidence type="ECO:0000313" key="2">
    <source>
        <dbReference type="EMBL" id="TWU56436.1"/>
    </source>
</evidence>
<evidence type="ECO:0000259" key="1">
    <source>
        <dbReference type="Pfam" id="PF01609"/>
    </source>
</evidence>
<protein>
    <submittedName>
        <fullName evidence="2">Transposase DDE domain protein</fullName>
    </submittedName>
</protein>
<comment type="caution">
    <text evidence="2">The sequence shown here is derived from an EMBL/GenBank/DDBJ whole genome shotgun (WGS) entry which is preliminary data.</text>
</comment>
<reference evidence="2 3" key="1">
    <citation type="submission" date="2019-02" db="EMBL/GenBank/DDBJ databases">
        <title>Deep-cultivation of Planctomycetes and their phenomic and genomic characterization uncovers novel biology.</title>
        <authorList>
            <person name="Wiegand S."/>
            <person name="Jogler M."/>
            <person name="Boedeker C."/>
            <person name="Pinto D."/>
            <person name="Vollmers J."/>
            <person name="Rivas-Marin E."/>
            <person name="Kohn T."/>
            <person name="Peeters S.H."/>
            <person name="Heuer A."/>
            <person name="Rast P."/>
            <person name="Oberbeckmann S."/>
            <person name="Bunk B."/>
            <person name="Jeske O."/>
            <person name="Meyerdierks A."/>
            <person name="Storesund J.E."/>
            <person name="Kallscheuer N."/>
            <person name="Luecker S."/>
            <person name="Lage O.M."/>
            <person name="Pohl T."/>
            <person name="Merkel B.J."/>
            <person name="Hornburger P."/>
            <person name="Mueller R.-W."/>
            <person name="Bruemmer F."/>
            <person name="Labrenz M."/>
            <person name="Spormann A.M."/>
            <person name="Op Den Camp H."/>
            <person name="Overmann J."/>
            <person name="Amann R."/>
            <person name="Jetten M.S.M."/>
            <person name="Mascher T."/>
            <person name="Medema M.H."/>
            <person name="Devos D.P."/>
            <person name="Kaster A.-K."/>
            <person name="Ovreas L."/>
            <person name="Rohde M."/>
            <person name="Galperin M.Y."/>
            <person name="Jogler C."/>
        </authorList>
    </citation>
    <scope>NUCLEOTIDE SEQUENCE [LARGE SCALE GENOMIC DNA]</scope>
    <source>
        <strain evidence="2 3">Poly51</strain>
    </source>
</reference>
<evidence type="ECO:0000313" key="3">
    <source>
        <dbReference type="Proteomes" id="UP000318288"/>
    </source>
</evidence>
<dbReference type="EMBL" id="SJPW01000003">
    <property type="protein sequence ID" value="TWU56436.1"/>
    <property type="molecule type" value="Genomic_DNA"/>
</dbReference>
<name>A0A5C6F8J3_9BACT</name>
<sequence length="132" mass="15560">MVMSDANGIPTAALTIEANVSEVHCIETLVDLQVAGQRSKRLIYDKAADADWLRDSLQTRNVDLITPHRRGRKRLARQDGRKLRRYRSRWKIERTISWLQNSRRLLVRHERYAHLFEGFLHLACLLILLNRF</sequence>
<gene>
    <name evidence="2" type="ORF">Poly51_23470</name>
</gene>
<dbReference type="GO" id="GO:0004803">
    <property type="term" value="F:transposase activity"/>
    <property type="evidence" value="ECO:0007669"/>
    <property type="project" value="InterPro"/>
</dbReference>
<dbReference type="GO" id="GO:0003677">
    <property type="term" value="F:DNA binding"/>
    <property type="evidence" value="ECO:0007669"/>
    <property type="project" value="InterPro"/>
</dbReference>
<accession>A0A5C6F8J3</accession>
<dbReference type="AlphaFoldDB" id="A0A5C6F8J3"/>